<dbReference type="InterPro" id="IPR046358">
    <property type="entry name" value="Flagellin_C"/>
</dbReference>
<dbReference type="SUPFAM" id="SSF64518">
    <property type="entry name" value="Phase 1 flagellin"/>
    <property type="match status" value="1"/>
</dbReference>
<reference evidence="6" key="1">
    <citation type="submission" date="2021-12" db="EMBL/GenBank/DDBJ databases">
        <title>Alicyclobacillaceae gen. nov., sp. nov., isolated from chalcocite enrichment system.</title>
        <authorList>
            <person name="Jiang Z."/>
        </authorList>
    </citation>
    <scope>NUCLEOTIDE SEQUENCE</scope>
    <source>
        <strain evidence="6">MYW30-H2</strain>
    </source>
</reference>
<dbReference type="EMBL" id="CP089291">
    <property type="protein sequence ID" value="UOF91415.1"/>
    <property type="molecule type" value="Genomic_DNA"/>
</dbReference>
<dbReference type="PANTHER" id="PTHR42792:SF1">
    <property type="entry name" value="FLAGELLAR HOOK-ASSOCIATED PROTEIN 3"/>
    <property type="match status" value="1"/>
</dbReference>
<gene>
    <name evidence="6" type="primary">flgL</name>
    <name evidence="6" type="ORF">LSG31_03945</name>
</gene>
<sequence>MRITQTMLNQNMLFNLENNTNRLAQYQEQLSTGKKLNAPSDDPVGTGLVLQYKTALAQNDQYTQNAGNAQSWLNNTDTQLSQVSTVMQRIREIAVQAANGTNSADEFSAIGSELEQLKGQLVQVGNSQFDGQYVFNGQMVNQQPYDPNNPTAKDPDTRTIQYQVDENTTIPVNVSGADVFGKSAETDNVFTVLQNLETALKSGNTTTAQSAAENSLSLIDSRISKINNASADVGARLNRVQLITNRLSDSKLNLTKLLSNVQDADMAKVITNLKTAENVQQAALAAGSRIIVSTLVDFLK</sequence>
<dbReference type="Gene3D" id="1.20.1330.10">
    <property type="entry name" value="f41 fragment of flagellin, N-terminal domain"/>
    <property type="match status" value="1"/>
</dbReference>
<evidence type="ECO:0000259" key="4">
    <source>
        <dbReference type="Pfam" id="PF00669"/>
    </source>
</evidence>
<keyword evidence="6" id="KW-0969">Cilium</keyword>
<comment type="subcellular location">
    <subcellularLocation>
        <location evidence="1">Bacterial flagellum</location>
    </subcellularLocation>
</comment>
<dbReference type="NCBIfam" id="TIGR02550">
    <property type="entry name" value="flagell_flgL"/>
    <property type="match status" value="1"/>
</dbReference>
<keyword evidence="6" id="KW-0282">Flagellum</keyword>
<feature type="domain" description="Flagellin C-terminal" evidence="5">
    <location>
        <begin position="217"/>
        <end position="290"/>
    </location>
</feature>
<evidence type="ECO:0000256" key="1">
    <source>
        <dbReference type="ARBA" id="ARBA00004365"/>
    </source>
</evidence>
<dbReference type="Proteomes" id="UP000830167">
    <property type="component" value="Chromosome"/>
</dbReference>
<evidence type="ECO:0000313" key="6">
    <source>
        <dbReference type="EMBL" id="UOF91415.1"/>
    </source>
</evidence>
<keyword evidence="6" id="KW-0966">Cell projection</keyword>
<dbReference type="InterPro" id="IPR001492">
    <property type="entry name" value="Flagellin"/>
</dbReference>
<dbReference type="InterPro" id="IPR013384">
    <property type="entry name" value="Flagell_FlgL"/>
</dbReference>
<evidence type="ECO:0000256" key="3">
    <source>
        <dbReference type="ARBA" id="ARBA00023143"/>
    </source>
</evidence>
<accession>A0ABY4CLS6</accession>
<dbReference type="PANTHER" id="PTHR42792">
    <property type="entry name" value="FLAGELLIN"/>
    <property type="match status" value="1"/>
</dbReference>
<comment type="similarity">
    <text evidence="2">Belongs to the bacterial flagellin family.</text>
</comment>
<evidence type="ECO:0000313" key="7">
    <source>
        <dbReference type="Proteomes" id="UP000830167"/>
    </source>
</evidence>
<dbReference type="RefSeq" id="WP_347438108.1">
    <property type="nucleotide sequence ID" value="NZ_CP089291.1"/>
</dbReference>
<dbReference type="Pfam" id="PF00700">
    <property type="entry name" value="Flagellin_C"/>
    <property type="match status" value="1"/>
</dbReference>
<dbReference type="InterPro" id="IPR001029">
    <property type="entry name" value="Flagellin_N"/>
</dbReference>
<keyword evidence="7" id="KW-1185">Reference proteome</keyword>
<protein>
    <submittedName>
        <fullName evidence="6">Flagellar hook-associated protein FlgL</fullName>
    </submittedName>
</protein>
<keyword evidence="3" id="KW-0975">Bacterial flagellum</keyword>
<evidence type="ECO:0000256" key="2">
    <source>
        <dbReference type="ARBA" id="ARBA00005709"/>
    </source>
</evidence>
<name>A0ABY4CLS6_9BACL</name>
<proteinExistence type="inferred from homology"/>
<organism evidence="6 7">
    <name type="scientific">Fodinisporobacter ferrooxydans</name>
    <dbReference type="NCBI Taxonomy" id="2901836"/>
    <lineage>
        <taxon>Bacteria</taxon>
        <taxon>Bacillati</taxon>
        <taxon>Bacillota</taxon>
        <taxon>Bacilli</taxon>
        <taxon>Bacillales</taxon>
        <taxon>Alicyclobacillaceae</taxon>
        <taxon>Fodinisporobacter</taxon>
    </lineage>
</organism>
<evidence type="ECO:0000259" key="5">
    <source>
        <dbReference type="Pfam" id="PF00700"/>
    </source>
</evidence>
<dbReference type="Pfam" id="PF00669">
    <property type="entry name" value="Flagellin_N"/>
    <property type="match status" value="1"/>
</dbReference>
<feature type="domain" description="Flagellin N-terminal" evidence="4">
    <location>
        <begin position="4"/>
        <end position="138"/>
    </location>
</feature>